<evidence type="ECO:0000256" key="3">
    <source>
        <dbReference type="ARBA" id="ARBA00022490"/>
    </source>
</evidence>
<dbReference type="InterPro" id="IPR020472">
    <property type="entry name" value="WD40_PAC1"/>
</dbReference>
<protein>
    <recommendedName>
        <fullName evidence="8">Cilia- and flagella-associated protein 52</fullName>
    </recommendedName>
</protein>
<dbReference type="InterPro" id="IPR050630">
    <property type="entry name" value="WD_repeat_EMAP"/>
</dbReference>
<dbReference type="InterPro" id="IPR001680">
    <property type="entry name" value="WD40_rpt"/>
</dbReference>
<evidence type="ECO:0000256" key="7">
    <source>
        <dbReference type="ARBA" id="ARBA00029456"/>
    </source>
</evidence>
<accession>A0ABR2K438</accession>
<evidence type="ECO:0000256" key="1">
    <source>
        <dbReference type="ARBA" id="ARBA00004230"/>
    </source>
</evidence>
<name>A0ABR2K438_9EUKA</name>
<keyword evidence="3" id="KW-0963">Cytoplasm</keyword>
<gene>
    <name evidence="10" type="ORF">M9Y10_040992</name>
</gene>
<evidence type="ECO:0000256" key="6">
    <source>
        <dbReference type="ARBA" id="ARBA00022846"/>
    </source>
</evidence>
<dbReference type="PANTHER" id="PTHR13720">
    <property type="entry name" value="WD-40 REPEAT PROTEIN"/>
    <property type="match status" value="1"/>
</dbReference>
<dbReference type="PANTHER" id="PTHR13720:SF14">
    <property type="entry name" value="CILIA- AND FLAGELLA-ASSOCIATED PROTEIN 52"/>
    <property type="match status" value="1"/>
</dbReference>
<dbReference type="Gene3D" id="2.130.10.10">
    <property type="entry name" value="YVTN repeat-like/Quinoprotein amine dehydrogenase"/>
    <property type="match status" value="3"/>
</dbReference>
<keyword evidence="6" id="KW-0282">Flagellum</keyword>
<dbReference type="PROSITE" id="PS50082">
    <property type="entry name" value="WD_REPEATS_2"/>
    <property type="match status" value="4"/>
</dbReference>
<proteinExistence type="inferred from homology"/>
<dbReference type="SMART" id="SM00320">
    <property type="entry name" value="WD40"/>
    <property type="match status" value="10"/>
</dbReference>
<dbReference type="PROSITE" id="PS50294">
    <property type="entry name" value="WD_REPEATS_REGION"/>
    <property type="match status" value="2"/>
</dbReference>
<comment type="subcellular location">
    <subcellularLocation>
        <location evidence="1">Cell projection</location>
        <location evidence="1">Cilium</location>
        <location evidence="1">Flagellum</location>
    </subcellularLocation>
    <subcellularLocation>
        <location evidence="2">Cytoplasm</location>
    </subcellularLocation>
</comment>
<organism evidence="10 11">
    <name type="scientific">Tritrichomonas musculus</name>
    <dbReference type="NCBI Taxonomy" id="1915356"/>
    <lineage>
        <taxon>Eukaryota</taxon>
        <taxon>Metamonada</taxon>
        <taxon>Parabasalia</taxon>
        <taxon>Tritrichomonadida</taxon>
        <taxon>Tritrichomonadidae</taxon>
        <taxon>Tritrichomonas</taxon>
    </lineage>
</organism>
<keyword evidence="5" id="KW-0677">Repeat</keyword>
<dbReference type="SUPFAM" id="SSF50978">
    <property type="entry name" value="WD40 repeat-like"/>
    <property type="match status" value="2"/>
</dbReference>
<dbReference type="PRINTS" id="PR00320">
    <property type="entry name" value="GPROTEINBRPT"/>
</dbReference>
<dbReference type="Proteomes" id="UP001470230">
    <property type="component" value="Unassembled WGS sequence"/>
</dbReference>
<keyword evidence="4 9" id="KW-0853">WD repeat</keyword>
<evidence type="ECO:0000313" key="11">
    <source>
        <dbReference type="Proteomes" id="UP001470230"/>
    </source>
</evidence>
<dbReference type="InterPro" id="IPR036322">
    <property type="entry name" value="WD40_repeat_dom_sf"/>
</dbReference>
<reference evidence="10 11" key="1">
    <citation type="submission" date="2024-04" db="EMBL/GenBank/DDBJ databases">
        <title>Tritrichomonas musculus Genome.</title>
        <authorList>
            <person name="Alves-Ferreira E."/>
            <person name="Grigg M."/>
            <person name="Lorenzi H."/>
            <person name="Galac M."/>
        </authorList>
    </citation>
    <scope>NUCLEOTIDE SEQUENCE [LARGE SCALE GENOMIC DNA]</scope>
    <source>
        <strain evidence="10 11">EAF2021</strain>
    </source>
</reference>
<evidence type="ECO:0000313" key="10">
    <source>
        <dbReference type="EMBL" id="KAK8885543.1"/>
    </source>
</evidence>
<keyword evidence="6" id="KW-0966">Cell projection</keyword>
<sequence>MEICAFRGFTPIHPPCLFISPIDKSIIYPSSRYVVVENAKGSQNFLSGLENNITCMDLSPKGRMIAAGEDGVRSDVVVWKAADRSLLFRFSEHDNGVLCLAFSQDERLLATYGKEGRLIIWDMASGNIVTHRAFKRADAIKWGGRVPDVKNRPTKTFYIATAGPDGVALHVVDPQGGTIASELLPMGKYTRTVSSFAFTSEHLICGTTSSDFLIFELHSKTLVKVYSAGRNGITDIYTAADGGLLASTGDGKIFAVNEVGAQEVFSCDHPIVAIYNTHFLTKDGYLFSNQEGEIWQSHSVPISSIDCCGKFSVSAGADRTIKVWDNRNMKCTLSFDTALRSKPTCVSLSTHLLVAGFENGTLGGFDFTTGEKLFDIQHCHHTAVSAVEIAPPRRFFATGGSDAAVRIWDVKTRVMLTHFKNHTMEVTSVHFVPAATHLYSSSADMSVCLFDITGEKVIDRLTSFGSHVTDIDTDNTGDYLIAVTQDGHIEKFCVSQSNQSLSSIKTYETTSMSVSPNGDKFAIGHVNGNVSLWDFGSMSKISEINTFSQAVSDIRFFADNRVMASAVDGGLAVLSV</sequence>
<evidence type="ECO:0000256" key="5">
    <source>
        <dbReference type="ARBA" id="ARBA00022737"/>
    </source>
</evidence>
<comment type="similarity">
    <text evidence="7">Belongs to the CFAP52 family.</text>
</comment>
<feature type="repeat" description="WD" evidence="9">
    <location>
        <begin position="377"/>
        <end position="418"/>
    </location>
</feature>
<feature type="repeat" description="WD" evidence="9">
    <location>
        <begin position="313"/>
        <end position="334"/>
    </location>
</feature>
<keyword evidence="11" id="KW-1185">Reference proteome</keyword>
<feature type="repeat" description="WD" evidence="9">
    <location>
        <begin position="419"/>
        <end position="460"/>
    </location>
</feature>
<evidence type="ECO:0000256" key="4">
    <source>
        <dbReference type="ARBA" id="ARBA00022574"/>
    </source>
</evidence>
<comment type="caution">
    <text evidence="10">The sequence shown here is derived from an EMBL/GenBank/DDBJ whole genome shotgun (WGS) entry which is preliminary data.</text>
</comment>
<feature type="repeat" description="WD" evidence="9">
    <location>
        <begin position="90"/>
        <end position="131"/>
    </location>
</feature>
<evidence type="ECO:0000256" key="2">
    <source>
        <dbReference type="ARBA" id="ARBA00004496"/>
    </source>
</evidence>
<evidence type="ECO:0000256" key="8">
    <source>
        <dbReference type="ARBA" id="ARBA00029552"/>
    </source>
</evidence>
<evidence type="ECO:0000256" key="9">
    <source>
        <dbReference type="PROSITE-ProRule" id="PRU00221"/>
    </source>
</evidence>
<keyword evidence="6" id="KW-0969">Cilium</keyword>
<dbReference type="InterPro" id="IPR015943">
    <property type="entry name" value="WD40/YVTN_repeat-like_dom_sf"/>
</dbReference>
<dbReference type="EMBL" id="JAPFFF010000007">
    <property type="protein sequence ID" value="KAK8885543.1"/>
    <property type="molecule type" value="Genomic_DNA"/>
</dbReference>
<dbReference type="Pfam" id="PF00400">
    <property type="entry name" value="WD40"/>
    <property type="match status" value="4"/>
</dbReference>